<dbReference type="Proteomes" id="UP001187531">
    <property type="component" value="Unassembled WGS sequence"/>
</dbReference>
<evidence type="ECO:0000259" key="1">
    <source>
        <dbReference type="Pfam" id="PF14838"/>
    </source>
</evidence>
<dbReference type="Pfam" id="PF14838">
    <property type="entry name" value="INTS5_C"/>
    <property type="match status" value="1"/>
</dbReference>
<dbReference type="InterPro" id="IPR029444">
    <property type="entry name" value="INTS5_C"/>
</dbReference>
<dbReference type="InterPro" id="IPR040316">
    <property type="entry name" value="INTS5"/>
</dbReference>
<feature type="non-terminal residue" evidence="2">
    <location>
        <position position="117"/>
    </location>
</feature>
<accession>A0AA88HV70</accession>
<evidence type="ECO:0000313" key="3">
    <source>
        <dbReference type="Proteomes" id="UP001187531"/>
    </source>
</evidence>
<dbReference type="GO" id="GO:0032039">
    <property type="term" value="C:integrator complex"/>
    <property type="evidence" value="ECO:0007669"/>
    <property type="project" value="InterPro"/>
</dbReference>
<organism evidence="2 3">
    <name type="scientific">Artemia franciscana</name>
    <name type="common">Brine shrimp</name>
    <name type="synonym">Artemia sanfranciscana</name>
    <dbReference type="NCBI Taxonomy" id="6661"/>
    <lineage>
        <taxon>Eukaryota</taxon>
        <taxon>Metazoa</taxon>
        <taxon>Ecdysozoa</taxon>
        <taxon>Arthropoda</taxon>
        <taxon>Crustacea</taxon>
        <taxon>Branchiopoda</taxon>
        <taxon>Anostraca</taxon>
        <taxon>Artemiidae</taxon>
        <taxon>Artemia</taxon>
    </lineage>
</organism>
<dbReference type="PANTHER" id="PTHR31697">
    <property type="entry name" value="INTEGRATOR COMPLEX SUBUNIT 5"/>
    <property type="match status" value="1"/>
</dbReference>
<dbReference type="EMBL" id="JAVRJZ010000010">
    <property type="protein sequence ID" value="KAK2717683.1"/>
    <property type="molecule type" value="Genomic_DNA"/>
</dbReference>
<name>A0AA88HV70_ARTSF</name>
<sequence>QRPELLEMTSKILDLMSLGQLLPPPLTMISEILAKISPQEVAVLLRDVWSYMRENLPSPALFSKDSNGYIWRDFKDFHVETRYIDRLRLIVLSNIDKLGYFYKRIFDVEEGDRKMIH</sequence>
<evidence type="ECO:0000313" key="2">
    <source>
        <dbReference type="EMBL" id="KAK2717683.1"/>
    </source>
</evidence>
<protein>
    <recommendedName>
        <fullName evidence="1">Integrator complex subunit 5 C-terminal domain-containing protein</fullName>
    </recommendedName>
</protein>
<keyword evidence="3" id="KW-1185">Reference proteome</keyword>
<dbReference type="GO" id="GO:0034472">
    <property type="term" value="P:snRNA 3'-end processing"/>
    <property type="evidence" value="ECO:0007669"/>
    <property type="project" value="TreeGrafter"/>
</dbReference>
<comment type="caution">
    <text evidence="2">The sequence shown here is derived from an EMBL/GenBank/DDBJ whole genome shotgun (WGS) entry which is preliminary data.</text>
</comment>
<proteinExistence type="predicted"/>
<reference evidence="2" key="1">
    <citation type="submission" date="2023-07" db="EMBL/GenBank/DDBJ databases">
        <title>Chromosome-level genome assembly of Artemia franciscana.</title>
        <authorList>
            <person name="Jo E."/>
        </authorList>
    </citation>
    <scope>NUCLEOTIDE SEQUENCE</scope>
    <source>
        <tissue evidence="2">Whole body</tissue>
    </source>
</reference>
<dbReference type="PANTHER" id="PTHR31697:SF2">
    <property type="entry name" value="INTEGRATOR COMPLEX SUBUNIT 5"/>
    <property type="match status" value="1"/>
</dbReference>
<feature type="domain" description="Integrator complex subunit 5 C-terminal" evidence="1">
    <location>
        <begin position="4"/>
        <end position="98"/>
    </location>
</feature>
<dbReference type="AlphaFoldDB" id="A0AA88HV70"/>
<gene>
    <name evidence="2" type="ORF">QYM36_006454</name>
</gene>